<dbReference type="AlphaFoldDB" id="A0A9Q0GEG5"/>
<dbReference type="OrthoDB" id="1892195at2759"/>
<keyword evidence="4" id="KW-1185">Reference proteome</keyword>
<keyword evidence="1" id="KW-0175">Coiled coil</keyword>
<dbReference type="Proteomes" id="UP001141552">
    <property type="component" value="Unassembled WGS sequence"/>
</dbReference>
<dbReference type="Pfam" id="PF03469">
    <property type="entry name" value="XH"/>
    <property type="match status" value="1"/>
</dbReference>
<evidence type="ECO:0000313" key="3">
    <source>
        <dbReference type="EMBL" id="KAJ4848703.1"/>
    </source>
</evidence>
<dbReference type="InterPro" id="IPR005379">
    <property type="entry name" value="FDM1-5/IDN2_XH"/>
</dbReference>
<dbReference type="PANTHER" id="PTHR21596:SF82">
    <property type="entry name" value="FACTOR OF DNA METHYLATION 5-LIKE"/>
    <property type="match status" value="1"/>
</dbReference>
<accession>A0A9Q0GEG5</accession>
<comment type="caution">
    <text evidence="3">The sequence shown here is derived from an EMBL/GenBank/DDBJ whole genome shotgun (WGS) entry which is preliminary data.</text>
</comment>
<reference evidence="3" key="1">
    <citation type="submission" date="2022-02" db="EMBL/GenBank/DDBJ databases">
        <authorList>
            <person name="Henning P.M."/>
            <person name="McCubbin A.G."/>
            <person name="Shore J.S."/>
        </authorList>
    </citation>
    <scope>NUCLEOTIDE SEQUENCE</scope>
    <source>
        <strain evidence="3">F60SS</strain>
        <tissue evidence="3">Leaves</tissue>
    </source>
</reference>
<sequence length="443" mass="51927">MHRNLEEELDKERGIVKGLVAEIDYKNHKLCQLQLDLDETNRQLREVVNDLMEAISSRDKSSSELDRLYKESSAYVRCLKNEITMQRQFMGQMTVQREFYTREINNLKHANRSLRKNEEKQTKKFKLLSEELKELRAQNEIKRKTLTDDIERTERACKTKELMPLAKELEEEPGASMNDGECGLKECLQLTEKLEECNSCDDQGNSSVNVMDLSIVEPIENSQTLDLIEFSGCLSTELDELKMDLKKKEDELKEKEEDLQNLESCYNVLITKEYTSNQQMQQAREELISGLQNILTNRTSFAIKRMGELDHKSFYEACLLKFPNEDWEDKAAKLCSFWEENLKDPHWHPFKKEIIRGQQQETIDDGDEKLKELRKEYGDIVYSAVTTALQELNEYNASGRYPVPEIWNVKEGRKASLKEIVHYLLMKGLRRIQSRNTILEKEI</sequence>
<feature type="coiled-coil region" evidence="1">
    <location>
        <begin position="97"/>
        <end position="145"/>
    </location>
</feature>
<reference evidence="3" key="2">
    <citation type="journal article" date="2023" name="Plants (Basel)">
        <title>Annotation of the Turnera subulata (Passifloraceae) Draft Genome Reveals the S-Locus Evolved after the Divergence of Turneroideae from Passifloroideae in a Stepwise Manner.</title>
        <authorList>
            <person name="Henning P.M."/>
            <person name="Roalson E.H."/>
            <person name="Mir W."/>
            <person name="McCubbin A.G."/>
            <person name="Shore J.S."/>
        </authorList>
    </citation>
    <scope>NUCLEOTIDE SEQUENCE</scope>
    <source>
        <strain evidence="3">F60SS</strain>
    </source>
</reference>
<feature type="domain" description="Factor of DNA methylation 1-5/IDN2" evidence="2">
    <location>
        <begin position="304"/>
        <end position="426"/>
    </location>
</feature>
<evidence type="ECO:0000256" key="1">
    <source>
        <dbReference type="SAM" id="Coils"/>
    </source>
</evidence>
<evidence type="ECO:0000313" key="4">
    <source>
        <dbReference type="Proteomes" id="UP001141552"/>
    </source>
</evidence>
<dbReference type="EMBL" id="JAKUCV010000830">
    <property type="protein sequence ID" value="KAJ4848703.1"/>
    <property type="molecule type" value="Genomic_DNA"/>
</dbReference>
<name>A0A9Q0GEG5_9ROSI</name>
<protein>
    <recommendedName>
        <fullName evidence="2">Factor of DNA methylation 1-5/IDN2 domain-containing protein</fullName>
    </recommendedName>
</protein>
<dbReference type="GO" id="GO:0080188">
    <property type="term" value="P:gene silencing by siRNA-directed DNA methylation"/>
    <property type="evidence" value="ECO:0007669"/>
    <property type="project" value="InterPro"/>
</dbReference>
<proteinExistence type="predicted"/>
<organism evidence="3 4">
    <name type="scientific">Turnera subulata</name>
    <dbReference type="NCBI Taxonomy" id="218843"/>
    <lineage>
        <taxon>Eukaryota</taxon>
        <taxon>Viridiplantae</taxon>
        <taxon>Streptophyta</taxon>
        <taxon>Embryophyta</taxon>
        <taxon>Tracheophyta</taxon>
        <taxon>Spermatophyta</taxon>
        <taxon>Magnoliopsida</taxon>
        <taxon>eudicotyledons</taxon>
        <taxon>Gunneridae</taxon>
        <taxon>Pentapetalae</taxon>
        <taxon>rosids</taxon>
        <taxon>fabids</taxon>
        <taxon>Malpighiales</taxon>
        <taxon>Passifloraceae</taxon>
        <taxon>Turnera</taxon>
    </lineage>
</organism>
<feature type="coiled-coil region" evidence="1">
    <location>
        <begin position="231"/>
        <end position="272"/>
    </location>
</feature>
<evidence type="ECO:0000259" key="2">
    <source>
        <dbReference type="Pfam" id="PF03469"/>
    </source>
</evidence>
<gene>
    <name evidence="3" type="ORF">Tsubulata_033724</name>
</gene>
<dbReference type="InterPro" id="IPR045177">
    <property type="entry name" value="FDM1-5/IDN2"/>
</dbReference>
<dbReference type="PANTHER" id="PTHR21596">
    <property type="entry name" value="RIBONUCLEASE P SUBUNIT P38"/>
    <property type="match status" value="1"/>
</dbReference>